<evidence type="ECO:0000313" key="1">
    <source>
        <dbReference type="EMBL" id="KAG9460544.1"/>
    </source>
</evidence>
<dbReference type="AlphaFoldDB" id="A0A8J6B004"/>
<protein>
    <submittedName>
        <fullName evidence="1">Uncharacterized protein</fullName>
    </submittedName>
</protein>
<dbReference type="Proteomes" id="UP000770717">
    <property type="component" value="Unassembled WGS sequence"/>
</dbReference>
<evidence type="ECO:0000313" key="2">
    <source>
        <dbReference type="Proteomes" id="UP000770717"/>
    </source>
</evidence>
<organism evidence="1 2">
    <name type="scientific">Eleutherodactylus coqui</name>
    <name type="common">Puerto Rican coqui</name>
    <dbReference type="NCBI Taxonomy" id="57060"/>
    <lineage>
        <taxon>Eukaryota</taxon>
        <taxon>Metazoa</taxon>
        <taxon>Chordata</taxon>
        <taxon>Craniata</taxon>
        <taxon>Vertebrata</taxon>
        <taxon>Euteleostomi</taxon>
        <taxon>Amphibia</taxon>
        <taxon>Batrachia</taxon>
        <taxon>Anura</taxon>
        <taxon>Neobatrachia</taxon>
        <taxon>Hyloidea</taxon>
        <taxon>Eleutherodactylidae</taxon>
        <taxon>Eleutherodactylinae</taxon>
        <taxon>Eleutherodactylus</taxon>
        <taxon>Eleutherodactylus</taxon>
    </lineage>
</organism>
<accession>A0A8J6B004</accession>
<keyword evidence="2" id="KW-1185">Reference proteome</keyword>
<name>A0A8J6B004_ELECQ</name>
<gene>
    <name evidence="1" type="ORF">GDO78_021124</name>
</gene>
<sequence>MDLSLHLEGGTPDTSAIFAYTMEDADRVLSGTKTDCSFLNSPNIKLLQRNCESTKKRLISLKLRAIILREYYTAKRIPRGLRPHVQPTLMMHDVECCTEFINITNK</sequence>
<reference evidence="1" key="1">
    <citation type="thesis" date="2020" institute="ProQuest LLC" country="789 East Eisenhower Parkway, Ann Arbor, MI, USA">
        <title>Comparative Genomics and Chromosome Evolution.</title>
        <authorList>
            <person name="Mudd A.B."/>
        </authorList>
    </citation>
    <scope>NUCLEOTIDE SEQUENCE</scope>
    <source>
        <strain evidence="1">HN-11 Male</strain>
        <tissue evidence="1">Kidney and liver</tissue>
    </source>
</reference>
<comment type="caution">
    <text evidence="1">The sequence shown here is derived from an EMBL/GenBank/DDBJ whole genome shotgun (WGS) entry which is preliminary data.</text>
</comment>
<dbReference type="OrthoDB" id="9908609at2759"/>
<proteinExistence type="predicted"/>
<dbReference type="EMBL" id="WNTK01059582">
    <property type="protein sequence ID" value="KAG9460544.1"/>
    <property type="molecule type" value="Genomic_DNA"/>
</dbReference>